<organism evidence="1 2">
    <name type="scientific">Histidinibacterium aquaticum</name>
    <dbReference type="NCBI Taxonomy" id="2613962"/>
    <lineage>
        <taxon>Bacteria</taxon>
        <taxon>Pseudomonadati</taxon>
        <taxon>Pseudomonadota</taxon>
        <taxon>Alphaproteobacteria</taxon>
        <taxon>Rhodobacterales</taxon>
        <taxon>Paracoccaceae</taxon>
        <taxon>Histidinibacterium</taxon>
    </lineage>
</organism>
<dbReference type="RefSeq" id="WP_150443391.1">
    <property type="nucleotide sequence ID" value="NZ_VYQE01000001.1"/>
</dbReference>
<reference evidence="1 2" key="1">
    <citation type="submission" date="2019-09" db="EMBL/GenBank/DDBJ databases">
        <authorList>
            <person name="Park J.-S."/>
            <person name="Choi H.-J."/>
        </authorList>
    </citation>
    <scope>NUCLEOTIDE SEQUENCE [LARGE SCALE GENOMIC DNA]</scope>
    <source>
        <strain evidence="1 2">176SS1-4</strain>
    </source>
</reference>
<evidence type="ECO:0008006" key="3">
    <source>
        <dbReference type="Google" id="ProtNLM"/>
    </source>
</evidence>
<proteinExistence type="predicted"/>
<dbReference type="SUPFAM" id="SSF55781">
    <property type="entry name" value="GAF domain-like"/>
    <property type="match status" value="1"/>
</dbReference>
<dbReference type="EMBL" id="VYQE01000001">
    <property type="protein sequence ID" value="KAA9009906.1"/>
    <property type="molecule type" value="Genomic_DNA"/>
</dbReference>
<evidence type="ECO:0000313" key="2">
    <source>
        <dbReference type="Proteomes" id="UP000326554"/>
    </source>
</evidence>
<protein>
    <recommendedName>
        <fullName evidence="3">GAF domain-containing protein</fullName>
    </recommendedName>
</protein>
<dbReference type="AlphaFoldDB" id="A0A5J5GNE4"/>
<dbReference type="Proteomes" id="UP000326554">
    <property type="component" value="Unassembled WGS sequence"/>
</dbReference>
<comment type="caution">
    <text evidence="1">The sequence shown here is derived from an EMBL/GenBank/DDBJ whole genome shotgun (WGS) entry which is preliminary data.</text>
</comment>
<gene>
    <name evidence="1" type="ORF">F3S47_01160</name>
</gene>
<keyword evidence="2" id="KW-1185">Reference proteome</keyword>
<sequence>MKKRLTKHDQNKTEDIMEDLGTLCRDSERTDDIDTILRKVREKYRMEVAYLSEFVGNSAVFRHVSAPGLEGLAKAGMSMDLREVYCLHILKGDLPNLMTDTGNFELAREIPITTAIPIGSHMSVPVERADGSNYGMLCCLARHTSPELGAPDLEEFRGYAERVRALIH</sequence>
<name>A0A5J5GNE4_9RHOB</name>
<evidence type="ECO:0000313" key="1">
    <source>
        <dbReference type="EMBL" id="KAA9009906.1"/>
    </source>
</evidence>
<accession>A0A5J5GNE4</accession>